<evidence type="ECO:0000313" key="1">
    <source>
        <dbReference type="EMBL" id="GGA57387.1"/>
    </source>
</evidence>
<sequence>MIVVSVLLLSACGQDSSFSEKHIHGFAYSANGNQLLIATHDGLYSYRKGQWTGPIGEANDLMGFSLAQKGIFSSGHPPEGSSRPNPWGLIKSTDEGKTWKTIDFEGQSDFYQMTAGLQTGALGTPVPRLKGTGVLAKKVVSVPACHNADGGYRFKFFQFC</sequence>
<dbReference type="Proteomes" id="UP000617979">
    <property type="component" value="Unassembled WGS sequence"/>
</dbReference>
<gene>
    <name evidence="1" type="ORF">GCM10007416_33270</name>
</gene>
<reference evidence="2" key="1">
    <citation type="journal article" date="2019" name="Int. J. Syst. Evol. Microbiol.">
        <title>The Global Catalogue of Microorganisms (GCM) 10K type strain sequencing project: providing services to taxonomists for standard genome sequencing and annotation.</title>
        <authorList>
            <consortium name="The Broad Institute Genomics Platform"/>
            <consortium name="The Broad Institute Genome Sequencing Center for Infectious Disease"/>
            <person name="Wu L."/>
            <person name="Ma J."/>
        </authorList>
    </citation>
    <scope>NUCLEOTIDE SEQUENCE [LARGE SCALE GENOMIC DNA]</scope>
    <source>
        <strain evidence="2">CGMCC 1.12404</strain>
    </source>
</reference>
<organism evidence="1 2">
    <name type="scientific">Kroppenstedtia guangzhouensis</name>
    <dbReference type="NCBI Taxonomy" id="1274356"/>
    <lineage>
        <taxon>Bacteria</taxon>
        <taxon>Bacillati</taxon>
        <taxon>Bacillota</taxon>
        <taxon>Bacilli</taxon>
        <taxon>Bacillales</taxon>
        <taxon>Thermoactinomycetaceae</taxon>
        <taxon>Kroppenstedtia</taxon>
    </lineage>
</organism>
<proteinExistence type="predicted"/>
<evidence type="ECO:0000313" key="2">
    <source>
        <dbReference type="Proteomes" id="UP000617979"/>
    </source>
</evidence>
<keyword evidence="2" id="KW-1185">Reference proteome</keyword>
<protein>
    <recommendedName>
        <fullName evidence="3">BNR/Asp-box repeat-containing protein</fullName>
    </recommendedName>
</protein>
<comment type="caution">
    <text evidence="1">The sequence shown here is derived from an EMBL/GenBank/DDBJ whole genome shotgun (WGS) entry which is preliminary data.</text>
</comment>
<evidence type="ECO:0008006" key="3">
    <source>
        <dbReference type="Google" id="ProtNLM"/>
    </source>
</evidence>
<name>A0ABQ1H4F2_9BACL</name>
<accession>A0ABQ1H4F2</accession>
<dbReference type="EMBL" id="BMEX01000024">
    <property type="protein sequence ID" value="GGA57387.1"/>
    <property type="molecule type" value="Genomic_DNA"/>
</dbReference>